<name>A0A438BQZ3_VITVI</name>
<protein>
    <recommendedName>
        <fullName evidence="2">PGG domain-containing protein</fullName>
    </recommendedName>
</protein>
<sequence>MKGTAKFYTLAAALIATVVFAAAITIPGGNHDDTGIPNFSKEKPSKFLQFGCSFPLPIHCFGADMPIHSHGTICRR</sequence>
<feature type="signal peptide" evidence="1">
    <location>
        <begin position="1"/>
        <end position="23"/>
    </location>
</feature>
<accession>A0A438BQZ3</accession>
<proteinExistence type="predicted"/>
<feature type="domain" description="PGG" evidence="2">
    <location>
        <begin position="2"/>
        <end position="50"/>
    </location>
</feature>
<evidence type="ECO:0000313" key="4">
    <source>
        <dbReference type="Proteomes" id="UP000288805"/>
    </source>
</evidence>
<dbReference type="EMBL" id="QGNW01002654">
    <property type="protein sequence ID" value="RVW13382.1"/>
    <property type="molecule type" value="Genomic_DNA"/>
</dbReference>
<dbReference type="Proteomes" id="UP000288805">
    <property type="component" value="Unassembled WGS sequence"/>
</dbReference>
<dbReference type="AlphaFoldDB" id="A0A438BQZ3"/>
<reference evidence="3 4" key="1">
    <citation type="journal article" date="2018" name="PLoS Genet.">
        <title>Population sequencing reveals clonal diversity and ancestral inbreeding in the grapevine cultivar Chardonnay.</title>
        <authorList>
            <person name="Roach M.J."/>
            <person name="Johnson D.L."/>
            <person name="Bohlmann J."/>
            <person name="van Vuuren H.J."/>
            <person name="Jones S.J."/>
            <person name="Pretorius I.S."/>
            <person name="Schmidt S.A."/>
            <person name="Borneman A.R."/>
        </authorList>
    </citation>
    <scope>NUCLEOTIDE SEQUENCE [LARGE SCALE GENOMIC DNA]</scope>
    <source>
        <strain evidence="4">cv. Chardonnay</strain>
        <tissue evidence="3">Leaf</tissue>
    </source>
</reference>
<gene>
    <name evidence="3" type="ORF">CK203_107959</name>
</gene>
<evidence type="ECO:0000256" key="1">
    <source>
        <dbReference type="SAM" id="SignalP"/>
    </source>
</evidence>
<comment type="caution">
    <text evidence="3">The sequence shown here is derived from an EMBL/GenBank/DDBJ whole genome shotgun (WGS) entry which is preliminary data.</text>
</comment>
<organism evidence="3 4">
    <name type="scientific">Vitis vinifera</name>
    <name type="common">Grape</name>
    <dbReference type="NCBI Taxonomy" id="29760"/>
    <lineage>
        <taxon>Eukaryota</taxon>
        <taxon>Viridiplantae</taxon>
        <taxon>Streptophyta</taxon>
        <taxon>Embryophyta</taxon>
        <taxon>Tracheophyta</taxon>
        <taxon>Spermatophyta</taxon>
        <taxon>Magnoliopsida</taxon>
        <taxon>eudicotyledons</taxon>
        <taxon>Gunneridae</taxon>
        <taxon>Pentapetalae</taxon>
        <taxon>rosids</taxon>
        <taxon>Vitales</taxon>
        <taxon>Vitaceae</taxon>
        <taxon>Viteae</taxon>
        <taxon>Vitis</taxon>
    </lineage>
</organism>
<keyword evidence="1" id="KW-0732">Signal</keyword>
<dbReference type="PANTHER" id="PTHR24177">
    <property type="entry name" value="CASKIN"/>
    <property type="match status" value="1"/>
</dbReference>
<feature type="chain" id="PRO_5019182671" description="PGG domain-containing protein" evidence="1">
    <location>
        <begin position="24"/>
        <end position="76"/>
    </location>
</feature>
<evidence type="ECO:0000313" key="3">
    <source>
        <dbReference type="EMBL" id="RVW13382.1"/>
    </source>
</evidence>
<dbReference type="PANTHER" id="PTHR24177:SF292">
    <property type="entry name" value="ANKYRIN REPEAT FAMILY PROTEIN-RELATED"/>
    <property type="match status" value="1"/>
</dbReference>
<dbReference type="InterPro" id="IPR026961">
    <property type="entry name" value="PGG_dom"/>
</dbReference>
<dbReference type="Pfam" id="PF13962">
    <property type="entry name" value="PGG"/>
    <property type="match status" value="1"/>
</dbReference>
<evidence type="ECO:0000259" key="2">
    <source>
        <dbReference type="Pfam" id="PF13962"/>
    </source>
</evidence>